<evidence type="ECO:0000313" key="10">
    <source>
        <dbReference type="Proteomes" id="UP001211065"/>
    </source>
</evidence>
<keyword evidence="9" id="KW-0067">ATP-binding</keyword>
<keyword evidence="2" id="KW-0813">Transport</keyword>
<dbReference type="GO" id="GO:0007031">
    <property type="term" value="P:peroxisome organization"/>
    <property type="evidence" value="ECO:0007669"/>
    <property type="project" value="TreeGrafter"/>
</dbReference>
<evidence type="ECO:0000256" key="5">
    <source>
        <dbReference type="ARBA" id="ARBA00023136"/>
    </source>
</evidence>
<dbReference type="SUPFAM" id="SSF52540">
    <property type="entry name" value="P-loop containing nucleoside triphosphate hydrolases"/>
    <property type="match status" value="1"/>
</dbReference>
<evidence type="ECO:0000259" key="8">
    <source>
        <dbReference type="Pfam" id="PF06472"/>
    </source>
</evidence>
<dbReference type="PANTHER" id="PTHR11384:SF59">
    <property type="entry name" value="LYSOSOMAL COBALAMIN TRANSPORTER ABCD4"/>
    <property type="match status" value="1"/>
</dbReference>
<dbReference type="GO" id="GO:0005524">
    <property type="term" value="F:ATP binding"/>
    <property type="evidence" value="ECO:0007669"/>
    <property type="project" value="UniProtKB-KW"/>
</dbReference>
<sequence>MIAYYLALSFVKALVRFTGGFFALKGRLCLSKYLHSNYISKEKFYSICTENEIDNPDQRISQDVERFMECVRKLLESLVIDPFLIAYYTYSTAAINGGNLIGPLVIYTYFLVSCFFCKLAVTPLIPLIFEREAKEGYFRYVHVRIRQFSESISFLNGEHFERLKADGMLDSLLGVQKKVLEKGIAIKFFTEFFNFFGAIVSYLIIAIPIFTGVFDNKSKAELSQIISLNSFTSMYLIYKFTVITDLTDVVGDLAGYTSRLGQFIEVLEKVQQDKDRFSIIVENDAIADTEYFNNHFKGPNSNCIILEKVSVKSPDGEFKFLIRNLNLKLNPGENLLITGSNGSGKSLLLKMLAKFDKYQKYDDTGSTIFIPSFPKVMFVPQIVYLPEFSSINEILGYGCMGNDSGFFSCDVNCVGYREFGISDVLDCLEKVKLTHIIKRIKISGEPLSILSEKFEVATLSPGEKQRLLIARIMLWKPVWAIIDEGLSNIDEDGCKTLFKYLEELKISLIVVEHQDANFFLDNSSLNFKNLVISNDNN</sequence>
<evidence type="ECO:0000313" key="9">
    <source>
        <dbReference type="EMBL" id="KAJ3202314.1"/>
    </source>
</evidence>
<accession>A0AAD5XWS5</accession>
<dbReference type="AlphaFoldDB" id="A0AAD5XWS5"/>
<dbReference type="InterPro" id="IPR027417">
    <property type="entry name" value="P-loop_NTPase"/>
</dbReference>
<comment type="similarity">
    <text evidence="1">Belongs to the ABC transporter superfamily. ABCD family. Peroxisomal fatty acyl CoA transporter (TC 3.A.1.203) subfamily.</text>
</comment>
<dbReference type="PROSITE" id="PS00211">
    <property type="entry name" value="ABC_TRANSPORTER_1"/>
    <property type="match status" value="1"/>
</dbReference>
<dbReference type="InterPro" id="IPR050835">
    <property type="entry name" value="ABC_transporter_sub-D"/>
</dbReference>
<dbReference type="SUPFAM" id="SSF90123">
    <property type="entry name" value="ABC transporter transmembrane region"/>
    <property type="match status" value="1"/>
</dbReference>
<evidence type="ECO:0000256" key="1">
    <source>
        <dbReference type="ARBA" id="ARBA00008575"/>
    </source>
</evidence>
<dbReference type="GO" id="GO:0042760">
    <property type="term" value="P:very long-chain fatty acid catabolic process"/>
    <property type="evidence" value="ECO:0007669"/>
    <property type="project" value="TreeGrafter"/>
</dbReference>
<dbReference type="GO" id="GO:0016887">
    <property type="term" value="F:ATP hydrolysis activity"/>
    <property type="evidence" value="ECO:0007669"/>
    <property type="project" value="InterPro"/>
</dbReference>
<dbReference type="PANTHER" id="PTHR11384">
    <property type="entry name" value="ATP-BINDING CASSETTE, SUB-FAMILY D MEMBER"/>
    <property type="match status" value="1"/>
</dbReference>
<feature type="transmembrane region" description="Helical" evidence="6">
    <location>
        <begin position="192"/>
        <end position="214"/>
    </location>
</feature>
<dbReference type="Pfam" id="PF00005">
    <property type="entry name" value="ABC_tran"/>
    <property type="match status" value="1"/>
</dbReference>
<proteinExistence type="inferred from homology"/>
<evidence type="ECO:0000256" key="3">
    <source>
        <dbReference type="ARBA" id="ARBA00022692"/>
    </source>
</evidence>
<dbReference type="Gene3D" id="3.40.50.300">
    <property type="entry name" value="P-loop containing nucleotide triphosphate hydrolases"/>
    <property type="match status" value="1"/>
</dbReference>
<evidence type="ECO:0000256" key="4">
    <source>
        <dbReference type="ARBA" id="ARBA00022989"/>
    </source>
</evidence>
<feature type="transmembrane region" description="Helical" evidence="6">
    <location>
        <begin position="6"/>
        <end position="24"/>
    </location>
</feature>
<dbReference type="GO" id="GO:0005324">
    <property type="term" value="F:long-chain fatty acid transmembrane transporter activity"/>
    <property type="evidence" value="ECO:0007669"/>
    <property type="project" value="TreeGrafter"/>
</dbReference>
<keyword evidence="10" id="KW-1185">Reference proteome</keyword>
<dbReference type="InterPro" id="IPR036640">
    <property type="entry name" value="ABC1_TM_sf"/>
</dbReference>
<dbReference type="InterPro" id="IPR017871">
    <property type="entry name" value="ABC_transporter-like_CS"/>
</dbReference>
<name>A0AAD5XWS5_9FUNG</name>
<feature type="non-terminal residue" evidence="9">
    <location>
        <position position="1"/>
    </location>
</feature>
<dbReference type="GO" id="GO:0005778">
    <property type="term" value="C:peroxisomal membrane"/>
    <property type="evidence" value="ECO:0007669"/>
    <property type="project" value="TreeGrafter"/>
</dbReference>
<evidence type="ECO:0000256" key="2">
    <source>
        <dbReference type="ARBA" id="ARBA00022448"/>
    </source>
</evidence>
<reference evidence="9" key="1">
    <citation type="submission" date="2020-05" db="EMBL/GenBank/DDBJ databases">
        <title>Phylogenomic resolution of chytrid fungi.</title>
        <authorList>
            <person name="Stajich J.E."/>
            <person name="Amses K."/>
            <person name="Simmons R."/>
            <person name="Seto K."/>
            <person name="Myers J."/>
            <person name="Bonds A."/>
            <person name="Quandt C.A."/>
            <person name="Barry K."/>
            <person name="Liu P."/>
            <person name="Grigoriev I."/>
            <person name="Longcore J.E."/>
            <person name="James T.Y."/>
        </authorList>
    </citation>
    <scope>NUCLEOTIDE SEQUENCE</scope>
    <source>
        <strain evidence="9">JEL0476</strain>
    </source>
</reference>
<feature type="domain" description="ABC transporter" evidence="7">
    <location>
        <begin position="323"/>
        <end position="485"/>
    </location>
</feature>
<dbReference type="EMBL" id="JADGJW010001589">
    <property type="protein sequence ID" value="KAJ3202314.1"/>
    <property type="molecule type" value="Genomic_DNA"/>
</dbReference>
<protein>
    <submittedName>
        <fullName evidence="9">ATP-binding cassette sub- D member 4</fullName>
    </submittedName>
</protein>
<dbReference type="GO" id="GO:0140359">
    <property type="term" value="F:ABC-type transporter activity"/>
    <property type="evidence" value="ECO:0007669"/>
    <property type="project" value="InterPro"/>
</dbReference>
<keyword evidence="5 6" id="KW-0472">Membrane</keyword>
<keyword evidence="3 6" id="KW-0812">Transmembrane</keyword>
<dbReference type="GO" id="GO:0006635">
    <property type="term" value="P:fatty acid beta-oxidation"/>
    <property type="evidence" value="ECO:0007669"/>
    <property type="project" value="TreeGrafter"/>
</dbReference>
<dbReference type="InterPro" id="IPR011527">
    <property type="entry name" value="ABC1_TM_dom"/>
</dbReference>
<keyword evidence="4 6" id="KW-1133">Transmembrane helix</keyword>
<comment type="caution">
    <text evidence="9">The sequence shown here is derived from an EMBL/GenBank/DDBJ whole genome shotgun (WGS) entry which is preliminary data.</text>
</comment>
<evidence type="ECO:0000256" key="6">
    <source>
        <dbReference type="SAM" id="Phobius"/>
    </source>
</evidence>
<evidence type="ECO:0000259" key="7">
    <source>
        <dbReference type="Pfam" id="PF00005"/>
    </source>
</evidence>
<feature type="domain" description="ABC transmembrane type-1" evidence="8">
    <location>
        <begin position="3"/>
        <end position="210"/>
    </location>
</feature>
<keyword evidence="9" id="KW-0547">Nucleotide-binding</keyword>
<feature type="transmembrane region" description="Helical" evidence="6">
    <location>
        <begin position="107"/>
        <end position="129"/>
    </location>
</feature>
<gene>
    <name evidence="9" type="primary">ABCD4</name>
    <name evidence="9" type="ORF">HK099_001889</name>
</gene>
<dbReference type="Proteomes" id="UP001211065">
    <property type="component" value="Unassembled WGS sequence"/>
</dbReference>
<dbReference type="GO" id="GO:0015910">
    <property type="term" value="P:long-chain fatty acid import into peroxisome"/>
    <property type="evidence" value="ECO:0007669"/>
    <property type="project" value="TreeGrafter"/>
</dbReference>
<dbReference type="InterPro" id="IPR003439">
    <property type="entry name" value="ABC_transporter-like_ATP-bd"/>
</dbReference>
<organism evidence="9 10">
    <name type="scientific">Clydaea vesicula</name>
    <dbReference type="NCBI Taxonomy" id="447962"/>
    <lineage>
        <taxon>Eukaryota</taxon>
        <taxon>Fungi</taxon>
        <taxon>Fungi incertae sedis</taxon>
        <taxon>Chytridiomycota</taxon>
        <taxon>Chytridiomycota incertae sedis</taxon>
        <taxon>Chytridiomycetes</taxon>
        <taxon>Lobulomycetales</taxon>
        <taxon>Lobulomycetaceae</taxon>
        <taxon>Clydaea</taxon>
    </lineage>
</organism>
<dbReference type="Pfam" id="PF06472">
    <property type="entry name" value="ABC_membrane_2"/>
    <property type="match status" value="1"/>
</dbReference>